<feature type="modified residue" description="4-aspartylphosphate" evidence="3">
    <location>
        <position position="64"/>
    </location>
</feature>
<dbReference type="EMBL" id="QJJS01000012">
    <property type="protein sequence ID" value="PXW94724.1"/>
    <property type="molecule type" value="Genomic_DNA"/>
</dbReference>
<dbReference type="PANTHER" id="PTHR43214:SF43">
    <property type="entry name" value="TWO-COMPONENT RESPONSE REGULATOR"/>
    <property type="match status" value="1"/>
</dbReference>
<organism evidence="6 7">
    <name type="scientific">Sphaerotilus hippei</name>
    <dbReference type="NCBI Taxonomy" id="744406"/>
    <lineage>
        <taxon>Bacteria</taxon>
        <taxon>Pseudomonadati</taxon>
        <taxon>Pseudomonadota</taxon>
        <taxon>Betaproteobacteria</taxon>
        <taxon>Burkholderiales</taxon>
        <taxon>Sphaerotilaceae</taxon>
        <taxon>Sphaerotilus</taxon>
    </lineage>
</organism>
<dbReference type="PANTHER" id="PTHR43214">
    <property type="entry name" value="TWO-COMPONENT RESPONSE REGULATOR"/>
    <property type="match status" value="1"/>
</dbReference>
<evidence type="ECO:0000256" key="2">
    <source>
        <dbReference type="ARBA" id="ARBA00023125"/>
    </source>
</evidence>
<dbReference type="AlphaFoldDB" id="A0A318GXS2"/>
<proteinExistence type="predicted"/>
<sequence>MTPSPVSAAPAIRVFVVDDHPMIRLGLIAMVEGETDLECVGEAAHGRDAVRLIPEVAPDVVLLDLLMPQMDGIEVLQALAARLPQTRFLVLTSLVEPAQVQRALAAGASGFLAKTASAQELVHIIRGAHGGRRVLSPEVTEALIDAQRSPAPGADLTQRERDLLALMARGCSNQDIAGQLHIALPTVKYHVTNILGKLGASNRTEAVLLALRHRIVATD</sequence>
<evidence type="ECO:0000259" key="5">
    <source>
        <dbReference type="PROSITE" id="PS50110"/>
    </source>
</evidence>
<dbReference type="PRINTS" id="PR00038">
    <property type="entry name" value="HTHLUXR"/>
</dbReference>
<name>A0A318GXS2_9BURK</name>
<dbReference type="Gene3D" id="3.40.50.2300">
    <property type="match status" value="1"/>
</dbReference>
<dbReference type="GO" id="GO:0003677">
    <property type="term" value="F:DNA binding"/>
    <property type="evidence" value="ECO:0007669"/>
    <property type="project" value="UniProtKB-KW"/>
</dbReference>
<keyword evidence="7" id="KW-1185">Reference proteome</keyword>
<evidence type="ECO:0000313" key="6">
    <source>
        <dbReference type="EMBL" id="PXW94724.1"/>
    </source>
</evidence>
<dbReference type="GO" id="GO:0006355">
    <property type="term" value="P:regulation of DNA-templated transcription"/>
    <property type="evidence" value="ECO:0007669"/>
    <property type="project" value="InterPro"/>
</dbReference>
<dbReference type="RefSeq" id="WP_110401329.1">
    <property type="nucleotide sequence ID" value="NZ_QJJS01000012.1"/>
</dbReference>
<dbReference type="GO" id="GO:0000160">
    <property type="term" value="P:phosphorelay signal transduction system"/>
    <property type="evidence" value="ECO:0007669"/>
    <property type="project" value="InterPro"/>
</dbReference>
<reference evidence="6 7" key="1">
    <citation type="submission" date="2018-05" db="EMBL/GenBank/DDBJ databases">
        <title>Genomic Encyclopedia of Type Strains, Phase IV (KMG-IV): sequencing the most valuable type-strain genomes for metagenomic binning, comparative biology and taxonomic classification.</title>
        <authorList>
            <person name="Goeker M."/>
        </authorList>
    </citation>
    <scope>NUCLEOTIDE SEQUENCE [LARGE SCALE GENOMIC DNA]</scope>
    <source>
        <strain evidence="6 7">DSM 566</strain>
    </source>
</reference>
<evidence type="ECO:0000256" key="1">
    <source>
        <dbReference type="ARBA" id="ARBA00022553"/>
    </source>
</evidence>
<dbReference type="SMART" id="SM00448">
    <property type="entry name" value="REC"/>
    <property type="match status" value="1"/>
</dbReference>
<keyword evidence="1 3" id="KW-0597">Phosphoprotein</keyword>
<dbReference type="Pfam" id="PF00196">
    <property type="entry name" value="GerE"/>
    <property type="match status" value="1"/>
</dbReference>
<dbReference type="PROSITE" id="PS00622">
    <property type="entry name" value="HTH_LUXR_1"/>
    <property type="match status" value="1"/>
</dbReference>
<dbReference type="CDD" id="cd06170">
    <property type="entry name" value="LuxR_C_like"/>
    <property type="match status" value="1"/>
</dbReference>
<dbReference type="CDD" id="cd17535">
    <property type="entry name" value="REC_NarL-like"/>
    <property type="match status" value="1"/>
</dbReference>
<evidence type="ECO:0000259" key="4">
    <source>
        <dbReference type="PROSITE" id="PS50043"/>
    </source>
</evidence>
<dbReference type="InterPro" id="IPR011006">
    <property type="entry name" value="CheY-like_superfamily"/>
</dbReference>
<dbReference type="InterPro" id="IPR001789">
    <property type="entry name" value="Sig_transdc_resp-reg_receiver"/>
</dbReference>
<dbReference type="InterPro" id="IPR000792">
    <property type="entry name" value="Tscrpt_reg_LuxR_C"/>
</dbReference>
<dbReference type="Proteomes" id="UP000247811">
    <property type="component" value="Unassembled WGS sequence"/>
</dbReference>
<feature type="domain" description="HTH luxR-type" evidence="4">
    <location>
        <begin position="149"/>
        <end position="214"/>
    </location>
</feature>
<evidence type="ECO:0000313" key="7">
    <source>
        <dbReference type="Proteomes" id="UP000247811"/>
    </source>
</evidence>
<dbReference type="SUPFAM" id="SSF46894">
    <property type="entry name" value="C-terminal effector domain of the bipartite response regulators"/>
    <property type="match status" value="1"/>
</dbReference>
<dbReference type="OrthoDB" id="9816469at2"/>
<dbReference type="Pfam" id="PF00072">
    <property type="entry name" value="Response_reg"/>
    <property type="match status" value="1"/>
</dbReference>
<dbReference type="SUPFAM" id="SSF52172">
    <property type="entry name" value="CheY-like"/>
    <property type="match status" value="1"/>
</dbReference>
<dbReference type="InterPro" id="IPR039420">
    <property type="entry name" value="WalR-like"/>
</dbReference>
<dbReference type="SMART" id="SM00421">
    <property type="entry name" value="HTH_LUXR"/>
    <property type="match status" value="1"/>
</dbReference>
<dbReference type="PROSITE" id="PS50043">
    <property type="entry name" value="HTH_LUXR_2"/>
    <property type="match status" value="1"/>
</dbReference>
<feature type="domain" description="Response regulatory" evidence="5">
    <location>
        <begin position="13"/>
        <end position="129"/>
    </location>
</feature>
<dbReference type="InterPro" id="IPR058245">
    <property type="entry name" value="NreC/VraR/RcsB-like_REC"/>
</dbReference>
<dbReference type="InterPro" id="IPR016032">
    <property type="entry name" value="Sig_transdc_resp-reg_C-effctor"/>
</dbReference>
<comment type="caution">
    <text evidence="6">The sequence shown here is derived from an EMBL/GenBank/DDBJ whole genome shotgun (WGS) entry which is preliminary data.</text>
</comment>
<accession>A0A318GXS2</accession>
<evidence type="ECO:0000256" key="3">
    <source>
        <dbReference type="PROSITE-ProRule" id="PRU00169"/>
    </source>
</evidence>
<protein>
    <submittedName>
        <fullName evidence="6">LuxR family two component transcriptional regulator</fullName>
    </submittedName>
</protein>
<dbReference type="PROSITE" id="PS50110">
    <property type="entry name" value="RESPONSE_REGULATORY"/>
    <property type="match status" value="1"/>
</dbReference>
<gene>
    <name evidence="6" type="ORF">C7444_11239</name>
</gene>
<keyword evidence="2" id="KW-0238">DNA-binding</keyword>